<evidence type="ECO:0000313" key="2">
    <source>
        <dbReference type="Proteomes" id="UP001222932"/>
    </source>
</evidence>
<keyword evidence="2" id="KW-1185">Reference proteome</keyword>
<reference evidence="1" key="2">
    <citation type="submission" date="2023-06" db="EMBL/GenBank/DDBJ databases">
        <authorList>
            <person name="Kobayashi Y."/>
            <person name="Kayamori A."/>
            <person name="Aoki K."/>
            <person name="Shiwa Y."/>
            <person name="Fujita N."/>
            <person name="Sugita T."/>
            <person name="Iwasaki W."/>
            <person name="Tanaka N."/>
            <person name="Takashima M."/>
        </authorList>
    </citation>
    <scope>NUCLEOTIDE SEQUENCE</scope>
    <source>
        <strain evidence="1">HIS016</strain>
    </source>
</reference>
<name>A0AAD3TY08_9TREE</name>
<protein>
    <recommendedName>
        <fullName evidence="3">SGNH hydrolase-type esterase domain-containing protein</fullName>
    </recommendedName>
</protein>
<dbReference type="EMBL" id="BTCM01000007">
    <property type="protein sequence ID" value="GMK58995.1"/>
    <property type="molecule type" value="Genomic_DNA"/>
</dbReference>
<dbReference type="AlphaFoldDB" id="A0AAD3TY08"/>
<gene>
    <name evidence="1" type="ORF">CspeluHIS016_0700100</name>
</gene>
<evidence type="ECO:0000313" key="1">
    <source>
        <dbReference type="EMBL" id="GMK58995.1"/>
    </source>
</evidence>
<dbReference type="PANTHER" id="PTHR34407:SF1">
    <property type="entry name" value="SGNH HYDROLASE-TYPE ESTERASE DOMAIN-CONTAINING PROTEIN"/>
    <property type="match status" value="1"/>
</dbReference>
<accession>A0AAD3TY08</accession>
<dbReference type="CDD" id="cd00229">
    <property type="entry name" value="SGNH_hydrolase"/>
    <property type="match status" value="1"/>
</dbReference>
<dbReference type="SUPFAM" id="SSF52266">
    <property type="entry name" value="SGNH hydrolase"/>
    <property type="match status" value="1"/>
</dbReference>
<evidence type="ECO:0008006" key="3">
    <source>
        <dbReference type="Google" id="ProtNLM"/>
    </source>
</evidence>
<dbReference type="Proteomes" id="UP001222932">
    <property type="component" value="Unassembled WGS sequence"/>
</dbReference>
<dbReference type="Gene3D" id="3.40.50.1110">
    <property type="entry name" value="SGNH hydrolase"/>
    <property type="match status" value="1"/>
</dbReference>
<proteinExistence type="predicted"/>
<dbReference type="PANTHER" id="PTHR34407">
    <property type="entry name" value="EXPRESSED PROTEIN"/>
    <property type="match status" value="1"/>
</dbReference>
<reference evidence="1" key="1">
    <citation type="journal article" date="2023" name="BMC Genomics">
        <title>Chromosome-level genome assemblies of Cutaneotrichosporon spp. (Trichosporonales, Basidiomycota) reveal imbalanced evolution between nucleotide sequences and chromosome synteny.</title>
        <authorList>
            <person name="Kobayashi Y."/>
            <person name="Kayamori A."/>
            <person name="Aoki K."/>
            <person name="Shiwa Y."/>
            <person name="Matsutani M."/>
            <person name="Fujita N."/>
            <person name="Sugita T."/>
            <person name="Iwasaki W."/>
            <person name="Tanaka N."/>
            <person name="Takashima M."/>
        </authorList>
    </citation>
    <scope>NUCLEOTIDE SEQUENCE</scope>
    <source>
        <strain evidence="1">HIS016</strain>
    </source>
</reference>
<comment type="caution">
    <text evidence="1">The sequence shown here is derived from an EMBL/GenBank/DDBJ whole genome shotgun (WGS) entry which is preliminary data.</text>
</comment>
<dbReference type="InterPro" id="IPR036514">
    <property type="entry name" value="SGNH_hydro_sf"/>
</dbReference>
<sequence>MSSFIRPSRFGLLLIAVMAIALTVIFKDRLPPVPPMLPEGSEWPNLESSLDHVPYFGSKHQSKAAARARTMWTCDRCLVNQTLCEKYGTHNVDLSRSFDGSGARVQRILKKAMAGEPIITGGMGGSISKGHGCECDAWHIQMGNWWNQTFPHPGNRHSDGAVGARGSDYFKYCHHEHLDPDVDIIFLETSVNDLMSDINFDNFEALLRALLSYPKSPAVVILQTVKLNSPIRYGSEHQFGLAGYYDVPVINIRNWLFPAFFKNTSTVDNWFLPDDLLHPNAEGHLVMAELIQLYLQQQMCLINNNRPIIRPSNDSIITQEDAFDVYSIPPLRMSARFSRDYTPEEDLRPGCASVDSVSSPLVPLASETKGWELWEQPGTGGEKKFWRATEVGAQITFEINLQVGYVDAYFLRSPKNKLGGVECWMDGDAHKRDYIDGYWDRPESIGQFQKFQFGRQDGLLPVGKHKIHCEIVERTRSPEKELKDKTTFQFIGLFTV</sequence>
<organism evidence="1 2">
    <name type="scientific">Cutaneotrichosporon spelunceum</name>
    <dbReference type="NCBI Taxonomy" id="1672016"/>
    <lineage>
        <taxon>Eukaryota</taxon>
        <taxon>Fungi</taxon>
        <taxon>Dikarya</taxon>
        <taxon>Basidiomycota</taxon>
        <taxon>Agaricomycotina</taxon>
        <taxon>Tremellomycetes</taxon>
        <taxon>Trichosporonales</taxon>
        <taxon>Trichosporonaceae</taxon>
        <taxon>Cutaneotrichosporon</taxon>
    </lineage>
</organism>